<dbReference type="PANTHER" id="PTHR43482">
    <property type="entry name" value="PROTEIN AST1-RELATED"/>
    <property type="match status" value="1"/>
</dbReference>
<reference evidence="2 3" key="1">
    <citation type="journal article" date="2016" name="Genome Biol. Evol.">
        <title>Divergent and convergent evolution of fungal pathogenicity.</title>
        <authorList>
            <person name="Shang Y."/>
            <person name="Xiao G."/>
            <person name="Zheng P."/>
            <person name="Cen K."/>
            <person name="Zhan S."/>
            <person name="Wang C."/>
        </authorList>
    </citation>
    <scope>NUCLEOTIDE SEQUENCE [LARGE SCALE GENOMIC DNA]</scope>
    <source>
        <strain evidence="2 3">RCEF 2490</strain>
    </source>
</reference>
<proteinExistence type="predicted"/>
<dbReference type="Gene3D" id="3.90.180.10">
    <property type="entry name" value="Medium-chain alcohol dehydrogenases, catalytic domain"/>
    <property type="match status" value="1"/>
</dbReference>
<dbReference type="InterPro" id="IPR011032">
    <property type="entry name" value="GroES-like_sf"/>
</dbReference>
<dbReference type="EMBL" id="AZGY01000034">
    <property type="protein sequence ID" value="KZZ87776.1"/>
    <property type="molecule type" value="Genomic_DNA"/>
</dbReference>
<organism evidence="2 3">
    <name type="scientific">Moelleriella libera RCEF 2490</name>
    <dbReference type="NCBI Taxonomy" id="1081109"/>
    <lineage>
        <taxon>Eukaryota</taxon>
        <taxon>Fungi</taxon>
        <taxon>Dikarya</taxon>
        <taxon>Ascomycota</taxon>
        <taxon>Pezizomycotina</taxon>
        <taxon>Sordariomycetes</taxon>
        <taxon>Hypocreomycetidae</taxon>
        <taxon>Hypocreales</taxon>
        <taxon>Clavicipitaceae</taxon>
        <taxon>Moelleriella</taxon>
    </lineage>
</organism>
<dbReference type="STRING" id="1081109.A0A167VND1"/>
<dbReference type="PANTHER" id="PTHR43482:SF2">
    <property type="entry name" value="ZINC-BINDING DEHYDROGENASE FAMILY, PUTATIVE (AFU_ORTHOLOGUE AFUA_3G15030)-RELATED"/>
    <property type="match status" value="1"/>
</dbReference>
<keyword evidence="3" id="KW-1185">Reference proteome</keyword>
<evidence type="ECO:0000259" key="1">
    <source>
        <dbReference type="Pfam" id="PF08240"/>
    </source>
</evidence>
<protein>
    <submittedName>
        <fullName evidence="2">Alcohol dehydrogenase superfamily, zinc-type</fullName>
    </submittedName>
</protein>
<dbReference type="InterPro" id="IPR013154">
    <property type="entry name" value="ADH-like_N"/>
</dbReference>
<comment type="caution">
    <text evidence="2">The sequence shown here is derived from an EMBL/GenBank/DDBJ whole genome shotgun (WGS) entry which is preliminary data.</text>
</comment>
<feature type="domain" description="Alcohol dehydrogenase-like N-terminal" evidence="1">
    <location>
        <begin position="34"/>
        <end position="90"/>
    </location>
</feature>
<accession>A0A167VND1</accession>
<dbReference type="Proteomes" id="UP000078544">
    <property type="component" value="Unassembled WGS sequence"/>
</dbReference>
<gene>
    <name evidence="2" type="ORF">AAL_08279</name>
</gene>
<dbReference type="AlphaFoldDB" id="A0A167VND1"/>
<sequence>MEIPATQKALLLYGTKMPYALVEGYPVPELRGAEVLVRNKAIGLNPIDWKAPDFGFRLPQMPYVAGRELAGVVAKVSGEGKWQVGDRVAVVSTDYRDLRKAAF</sequence>
<dbReference type="InterPro" id="IPR052585">
    <property type="entry name" value="Lipid_raft_assoc_Zn_ADH"/>
</dbReference>
<evidence type="ECO:0000313" key="3">
    <source>
        <dbReference type="Proteomes" id="UP000078544"/>
    </source>
</evidence>
<name>A0A167VND1_9HYPO</name>
<evidence type="ECO:0000313" key="2">
    <source>
        <dbReference type="EMBL" id="KZZ87776.1"/>
    </source>
</evidence>
<dbReference type="OrthoDB" id="201656at2759"/>
<dbReference type="Pfam" id="PF08240">
    <property type="entry name" value="ADH_N"/>
    <property type="match status" value="1"/>
</dbReference>
<dbReference type="SUPFAM" id="SSF50129">
    <property type="entry name" value="GroES-like"/>
    <property type="match status" value="1"/>
</dbReference>